<comment type="caution">
    <text evidence="2">The sequence shown here is derived from an EMBL/GenBank/DDBJ whole genome shotgun (WGS) entry which is preliminary data.</text>
</comment>
<comment type="similarity">
    <text evidence="1">Belongs to the PC-esterase family.</text>
</comment>
<proteinExistence type="inferred from homology"/>
<dbReference type="PANTHER" id="PTHR14469:SF0">
    <property type="entry name" value="FAMILY WITH SEQUENCE SIMILARITY 113"/>
    <property type="match status" value="1"/>
</dbReference>
<keyword evidence="3" id="KW-1185">Reference proteome</keyword>
<evidence type="ECO:0000313" key="2">
    <source>
        <dbReference type="EMBL" id="KAG9466261.1"/>
    </source>
</evidence>
<evidence type="ECO:0000256" key="1">
    <source>
        <dbReference type="ARBA" id="ARBA00037957"/>
    </source>
</evidence>
<gene>
    <name evidence="2" type="ORF">GDO78_016910</name>
</gene>
<dbReference type="EMBL" id="WNTK01002190">
    <property type="protein sequence ID" value="KAG9466261.1"/>
    <property type="molecule type" value="Genomic_DNA"/>
</dbReference>
<dbReference type="OrthoDB" id="9975373at2759"/>
<protein>
    <submittedName>
        <fullName evidence="2">Uncharacterized protein</fullName>
    </submittedName>
</protein>
<evidence type="ECO:0000313" key="3">
    <source>
        <dbReference type="Proteomes" id="UP000770717"/>
    </source>
</evidence>
<dbReference type="AlphaFoldDB" id="A0A8J6BFH3"/>
<sequence length="321" mass="36083">MTMPVGYKEKELPEDLAHNLQWDIIEGNFFSATLADIHKLDVLDMHYHFRCDLRLRCRDAIHWNQLAHRKYTQILLTHIARAWGVEPPKGNTTEGSSVPTALPQSVALRKDPKLRPTLKKRASCHQGKIPLLPTPNGVVMGSQPTGQRMMSAESTVLEQLLQLFAPSSVSAGAEYMPGYTSFDGRDVNAMPGVPCLDYTNDMFLHLDGEYRRRLQHHAVFAILSPPPSCANPLPSPRLPFSSLPSDYQCWHAYQWFSVAPYIILLFHLSGANDVCPMKPLRLLSGMRNQRHLRLQPSHGQIGIHQRTPVLAGPPLAPRSLR</sequence>
<accession>A0A8J6BFH3</accession>
<name>A0A8J6BFH3_ELECQ</name>
<dbReference type="Proteomes" id="UP000770717">
    <property type="component" value="Unassembled WGS sequence"/>
</dbReference>
<reference evidence="2" key="1">
    <citation type="thesis" date="2020" institute="ProQuest LLC" country="789 East Eisenhower Parkway, Ann Arbor, MI, USA">
        <title>Comparative Genomics and Chromosome Evolution.</title>
        <authorList>
            <person name="Mudd A.B."/>
        </authorList>
    </citation>
    <scope>NUCLEOTIDE SEQUENCE</scope>
    <source>
        <strain evidence="2">HN-11 Male</strain>
        <tissue evidence="2">Kidney and liver</tissue>
    </source>
</reference>
<organism evidence="2 3">
    <name type="scientific">Eleutherodactylus coqui</name>
    <name type="common">Puerto Rican coqui</name>
    <dbReference type="NCBI Taxonomy" id="57060"/>
    <lineage>
        <taxon>Eukaryota</taxon>
        <taxon>Metazoa</taxon>
        <taxon>Chordata</taxon>
        <taxon>Craniata</taxon>
        <taxon>Vertebrata</taxon>
        <taxon>Euteleostomi</taxon>
        <taxon>Amphibia</taxon>
        <taxon>Batrachia</taxon>
        <taxon>Anura</taxon>
        <taxon>Neobatrachia</taxon>
        <taxon>Hyloidea</taxon>
        <taxon>Eleutherodactylidae</taxon>
        <taxon>Eleutherodactylinae</taxon>
        <taxon>Eleutherodactylus</taxon>
        <taxon>Eleutherodactylus</taxon>
    </lineage>
</organism>
<dbReference type="PANTHER" id="PTHR14469">
    <property type="entry name" value="SARCOMA ANTIGEN NY-SAR-23"/>
    <property type="match status" value="1"/>
</dbReference>